<dbReference type="InterPro" id="IPR056625">
    <property type="entry name" value="SH3_CYT4"/>
</dbReference>
<feature type="compositionally biased region" description="Pro residues" evidence="1">
    <location>
        <begin position="171"/>
        <end position="203"/>
    </location>
</feature>
<evidence type="ECO:0000313" key="4">
    <source>
        <dbReference type="Proteomes" id="UP000310108"/>
    </source>
</evidence>
<feature type="compositionally biased region" description="Polar residues" evidence="1">
    <location>
        <begin position="985"/>
        <end position="995"/>
    </location>
</feature>
<proteinExistence type="predicted"/>
<feature type="region of interest" description="Disordered" evidence="1">
    <location>
        <begin position="346"/>
        <end position="479"/>
    </location>
</feature>
<feature type="compositionally biased region" description="Acidic residues" evidence="1">
    <location>
        <begin position="104"/>
        <end position="122"/>
    </location>
</feature>
<dbReference type="Pfam" id="PF23216">
    <property type="entry name" value="WHD_CYT4"/>
    <property type="match status" value="1"/>
</dbReference>
<feature type="compositionally biased region" description="Polar residues" evidence="1">
    <location>
        <begin position="681"/>
        <end position="691"/>
    </location>
</feature>
<feature type="region of interest" description="Disordered" evidence="1">
    <location>
        <begin position="2053"/>
        <end position="2077"/>
    </location>
</feature>
<dbReference type="GO" id="GO:0000175">
    <property type="term" value="F:3'-5'-RNA exonuclease activity"/>
    <property type="evidence" value="ECO:0007669"/>
    <property type="project" value="TreeGrafter"/>
</dbReference>
<evidence type="ECO:0000259" key="2">
    <source>
        <dbReference type="SMART" id="SM00955"/>
    </source>
</evidence>
<feature type="compositionally biased region" description="Basic and acidic residues" evidence="1">
    <location>
        <begin position="392"/>
        <end position="410"/>
    </location>
</feature>
<feature type="region of interest" description="Disordered" evidence="1">
    <location>
        <begin position="760"/>
        <end position="818"/>
    </location>
</feature>
<feature type="region of interest" description="Disordered" evidence="1">
    <location>
        <begin position="873"/>
        <end position="892"/>
    </location>
</feature>
<sequence>MELAETSRLGCWGQGRQLPRRLGESRRMPSTIAVKGQEGMRLEEEEQQQHGRRRMTTTPRVALLAAPPARVPGGAMSAPTWDPSPLSPSTGKRRPGRRWHGDGPDGDGDGEKEEQEEQEDMELCQHRPRPWAAATIYMGMCSVDQQHELISFLDDDTDSDADDFILSCSSPPSPSLSPLPLSSPSPSPTPLPLPTTTPTPTPTPTTTSHPAAHALIDEHVIDDNDDPGTSTGVFDSTTSFYRSSARSSFSSTTNLTFTTTITAASTTTATTPAATMAPSTIANSFLSTGGGGGGCARHDGKTTAAAETAVETAAQGRTSEDSVDRSHGLWDYLHHGLDGYSSPDLRQLQQQQLQQQRQRPQQQQQQQQQQPPPPQYHKKQQPRQQQFSSSSSHRDFHSSRPDSSKSRQPRETTTTTRVTRTSSESMMTTGSSTATAISPAWMTRTNRTSHEKSGSNGSKKTMATTVSAHSPTATTKTTTTTTTIPILQGMRETPSSAGSATIVAPPASPSTGSFGAEMTKQEFEALPEAIRRKYFSSLERLHYASLAPAPTPLSKHLDVYCHRPEASPNSNSNPKTLKQRRRERQARIASDQFSDCVKRRPSRRAGARSSTSSVYVRLPDKIKKRHLTTEEQIIASLNRRHDIILDPADEAIYKVRRRASSLIVHDDLWSPTLSVRPQTMETRPIQETCQRVSKPEQPKSPQQKRSSFYDSFRWLEEDDELDLRLQLDNYHANMGDDMLANSRQRRPSFRRDLSISKIPFGRASLSTNRPGTTPAVASNPASPPFESSPASPQTATSPGHGRRKSRALSLISPKHSPQDTLAAFDPEAAHYQDPEARLKLRVYLASPQKFDEAIEFGFPSKEAMVSKPPVKDVKLSKTKPSKSAVADETENMRTFLADDRSSIFSDDGSLDSDSPKTPHTMEMTGLRPPPPKNDQPHSPKPSTEYSRMPAEAREMTLRMTLTRPDLRAHEDQMYGWQKNCPPGRKSTNPLRDEFPTSTYVRDASSKESIERQFAAMDQESAQASDRGVMKRFWNKAPFNIAVFHAHHVEKREQAIPDPDSLHDFDTPHPRFPKDRMLVNNTIPVRAAAAAAQEEREEEEEESDIRQRLREWEATNHEPSRLLLQDMPIHDTVLSNFLTRPDTLPGSIDTSGDESELQRNSQKNRSLFEADELSDLRGSTSALVAGDLVETRYGAGRLPVLAVCLGRHHGLQYFYMSSGEVLPESNIRTLFTLTNFTRPAKFQPLVDILPEEPVTKPRNVLAHKNDPAALKAASRLQGELIKFYQDSVIFYQSHLTLDTASSFLAHPDKTLYLNLEEIAEKLLPDYLRQNGRFLPHALYAVHTALQRDTWGFRPLNTKWHRRNYIYEVRSVSELRILRKVENQVRDLVEGAALRDHPASSLSLLRQNSLGSFILKARGVILANRLRREWTPHGMIGPSDEGANNSTAWTRQELDYIRFMELWSCHRIVPNPSALETFGSTILRLTDVYNDADWLAHWTGFTFLQEIGWIPPWDIPARYEYRFPDTQVQRGAKMVMPLVDVNASLRPDLAKGHRRDWGETTVFCVDSEQTADVDDGFSVEPAQSPGEHWIHVHIADPASRIDPKSDLARHLEKTPSSLYLPGFPNKMLPRDLEQRFSLDPGQPALTFSAKVNDRGEILDYKVEPGTLQNVLHVPKDEVAAVLPRNPQQQPADQSTDVFAVGKPPPPPQPVKRITRAADLSQKDRDDLVLLDRLCTALKDRRVEKGQLPQFQPRFTSPEVFLDNVVVDGSPNASNSSVSWRGDPFIRFTEPRPTAADRLVERLMHTAGEVAAKWCSARNIPVPYSTQPEALHNQAALASYRAAHVDPVAARGDPIPVDVLHGLFTLVGSSELTATPSPFYSVGLDAYAKASSPLRRFADLIVHWQIHAALARERETGRSLAGQDCSEASDFLPWTLSTLAPALPALQAHQRQIKEVDNRDGPTQWIAQALLRAWRFGEAALPKTFTFVVDGLYPFGLRGHLESFYNLSASVDVSRLSAVTRLAEVQVDDRFEVEIADINVVTTQIAVQPLRRLTPAEAGESKDDVRPSPADAASLDAGAV</sequence>
<feature type="region of interest" description="Disordered" evidence="1">
    <location>
        <begin position="897"/>
        <end position="948"/>
    </location>
</feature>
<dbReference type="InterPro" id="IPR057912">
    <property type="entry name" value="OB_CYT4_C"/>
</dbReference>
<feature type="region of interest" description="Disordered" evidence="1">
    <location>
        <begin position="163"/>
        <end position="208"/>
    </location>
</feature>
<dbReference type="SMART" id="SM00955">
    <property type="entry name" value="RNB"/>
    <property type="match status" value="1"/>
</dbReference>
<dbReference type="Pfam" id="PF23214">
    <property type="entry name" value="SH3_CYT4"/>
    <property type="match status" value="1"/>
</dbReference>
<dbReference type="GO" id="GO:0003723">
    <property type="term" value="F:RNA binding"/>
    <property type="evidence" value="ECO:0007669"/>
    <property type="project" value="InterPro"/>
</dbReference>
<feature type="region of interest" description="Disordered" evidence="1">
    <location>
        <begin position="1"/>
        <end position="125"/>
    </location>
</feature>
<feature type="region of interest" description="Disordered" evidence="1">
    <location>
        <begin position="562"/>
        <end position="612"/>
    </location>
</feature>
<name>A0A4U6X2E0_9PEZI</name>
<feature type="region of interest" description="Disordered" evidence="1">
    <location>
        <begin position="975"/>
        <end position="995"/>
    </location>
</feature>
<dbReference type="GO" id="GO:0006402">
    <property type="term" value="P:mRNA catabolic process"/>
    <property type="evidence" value="ECO:0007669"/>
    <property type="project" value="TreeGrafter"/>
</dbReference>
<dbReference type="InterPro" id="IPR050180">
    <property type="entry name" value="RNR_Ribonuclease"/>
</dbReference>
<dbReference type="InterPro" id="IPR001900">
    <property type="entry name" value="RNase_II/R"/>
</dbReference>
<dbReference type="InterPro" id="IPR056624">
    <property type="entry name" value="WH_CYT4"/>
</dbReference>
<dbReference type="PANTHER" id="PTHR23355">
    <property type="entry name" value="RIBONUCLEASE"/>
    <property type="match status" value="1"/>
</dbReference>
<dbReference type="SUPFAM" id="SSF50249">
    <property type="entry name" value="Nucleic acid-binding proteins"/>
    <property type="match status" value="1"/>
</dbReference>
<dbReference type="STRING" id="1306861.A0A4U6X2E0"/>
<protein>
    <submittedName>
        <fullName evidence="3">Mitochondrial protein cyt-4</fullName>
    </submittedName>
</protein>
<dbReference type="InterPro" id="IPR012340">
    <property type="entry name" value="NA-bd_OB-fold"/>
</dbReference>
<evidence type="ECO:0000256" key="1">
    <source>
        <dbReference type="SAM" id="MobiDB-lite"/>
    </source>
</evidence>
<organism evidence="3 4">
    <name type="scientific">Colletotrichum tanaceti</name>
    <dbReference type="NCBI Taxonomy" id="1306861"/>
    <lineage>
        <taxon>Eukaryota</taxon>
        <taxon>Fungi</taxon>
        <taxon>Dikarya</taxon>
        <taxon>Ascomycota</taxon>
        <taxon>Pezizomycotina</taxon>
        <taxon>Sordariomycetes</taxon>
        <taxon>Hypocreomycetidae</taxon>
        <taxon>Glomerellales</taxon>
        <taxon>Glomerellaceae</taxon>
        <taxon>Colletotrichum</taxon>
        <taxon>Colletotrichum destructivum species complex</taxon>
    </lineage>
</organism>
<feature type="compositionally biased region" description="Low complexity" evidence="1">
    <location>
        <begin position="777"/>
        <end position="798"/>
    </location>
</feature>
<gene>
    <name evidence="3" type="primary">cyt-4</name>
    <name evidence="3" type="ORF">CTA1_2597</name>
</gene>
<feature type="compositionally biased region" description="Low complexity" evidence="1">
    <location>
        <begin position="382"/>
        <end position="391"/>
    </location>
</feature>
<feature type="compositionally biased region" description="Low complexity" evidence="1">
    <location>
        <begin position="411"/>
        <end position="436"/>
    </location>
</feature>
<feature type="region of interest" description="Disordered" evidence="1">
    <location>
        <begin position="681"/>
        <end position="706"/>
    </location>
</feature>
<dbReference type="GO" id="GO:0000932">
    <property type="term" value="C:P-body"/>
    <property type="evidence" value="ECO:0007669"/>
    <property type="project" value="TreeGrafter"/>
</dbReference>
<feature type="region of interest" description="Disordered" evidence="1">
    <location>
        <begin position="289"/>
        <end position="324"/>
    </location>
</feature>
<dbReference type="Pfam" id="PF25522">
    <property type="entry name" value="OB_cyt-4"/>
    <property type="match status" value="1"/>
</dbReference>
<feature type="region of interest" description="Disordered" evidence="1">
    <location>
        <begin position="1139"/>
        <end position="1163"/>
    </location>
</feature>
<reference evidence="3 4" key="1">
    <citation type="journal article" date="2019" name="PLoS ONE">
        <title>Comparative genome analysis indicates high evolutionary potential of pathogenicity genes in Colletotrichum tanaceti.</title>
        <authorList>
            <person name="Lelwala R.V."/>
            <person name="Korhonen P.K."/>
            <person name="Young N.D."/>
            <person name="Scott J.B."/>
            <person name="Ades P.A."/>
            <person name="Gasser R.B."/>
            <person name="Taylor P.W.J."/>
        </authorList>
    </citation>
    <scope>NUCLEOTIDE SEQUENCE [LARGE SCALE GENOMIC DNA]</scope>
    <source>
        <strain evidence="3">BRIP57314</strain>
    </source>
</reference>
<keyword evidence="4" id="KW-1185">Reference proteome</keyword>
<evidence type="ECO:0000313" key="3">
    <source>
        <dbReference type="EMBL" id="TKW49552.1"/>
    </source>
</evidence>
<dbReference type="PANTHER" id="PTHR23355:SF65">
    <property type="entry name" value="EXORIBONUCLEASE CYT-4, PUTATIVE (AFU_ORTHOLOGUE AFUA_7G01550)-RELATED"/>
    <property type="match status" value="1"/>
</dbReference>
<feature type="compositionally biased region" description="Low complexity" evidence="1">
    <location>
        <begin position="302"/>
        <end position="314"/>
    </location>
</feature>
<dbReference type="EMBL" id="PJEX01000520">
    <property type="protein sequence ID" value="TKW49552.1"/>
    <property type="molecule type" value="Genomic_DNA"/>
</dbReference>
<feature type="compositionally biased region" description="Low complexity" evidence="1">
    <location>
        <begin position="346"/>
        <end position="369"/>
    </location>
</feature>
<feature type="compositionally biased region" description="Polar residues" evidence="1">
    <location>
        <begin position="567"/>
        <end position="576"/>
    </location>
</feature>
<feature type="domain" description="RNB" evidence="2">
    <location>
        <begin position="1552"/>
        <end position="1909"/>
    </location>
</feature>
<accession>A0A4U6X2E0</accession>
<dbReference type="Pfam" id="PF00773">
    <property type="entry name" value="RNB"/>
    <property type="match status" value="1"/>
</dbReference>
<feature type="compositionally biased region" description="Polar residues" evidence="1">
    <location>
        <begin position="454"/>
        <end position="471"/>
    </location>
</feature>
<dbReference type="Proteomes" id="UP000310108">
    <property type="component" value="Unassembled WGS sequence"/>
</dbReference>
<comment type="caution">
    <text evidence="3">The sequence shown here is derived from an EMBL/GenBank/DDBJ whole genome shotgun (WGS) entry which is preliminary data.</text>
</comment>
<feature type="compositionally biased region" description="Low complexity" evidence="1">
    <location>
        <begin position="59"/>
        <end position="75"/>
    </location>
</feature>